<proteinExistence type="predicted"/>
<dbReference type="AlphaFoldDB" id="G6F287"/>
<sequence>MTKQQRCSFGASDFFIITAVYQELKEVSSKQLQILRQ</sequence>
<dbReference type="EMBL" id="AGFR01000009">
    <property type="protein sequence ID" value="EHD13542.1"/>
    <property type="molecule type" value="Genomic_DNA"/>
</dbReference>
<comment type="caution">
    <text evidence="1">The sequence shown here is derived from an EMBL/GenBank/DDBJ whole genome shotgun (WGS) entry which is preliminary data.</text>
</comment>
<evidence type="ECO:0000313" key="2">
    <source>
        <dbReference type="Proteomes" id="UP000005939"/>
    </source>
</evidence>
<protein>
    <submittedName>
        <fullName evidence="1">Uncharacterized protein</fullName>
    </submittedName>
</protein>
<gene>
    <name evidence="1" type="ORF">CIN_17330</name>
</gene>
<accession>G6F287</accession>
<dbReference type="Proteomes" id="UP000005939">
    <property type="component" value="Unassembled WGS sequence"/>
</dbReference>
<name>G6F287_9PROT</name>
<organism evidence="1 2">
    <name type="scientific">Commensalibacter intestini A911</name>
    <dbReference type="NCBI Taxonomy" id="1088868"/>
    <lineage>
        <taxon>Bacteria</taxon>
        <taxon>Pseudomonadati</taxon>
        <taxon>Pseudomonadota</taxon>
        <taxon>Alphaproteobacteria</taxon>
        <taxon>Acetobacterales</taxon>
        <taxon>Acetobacteraceae</taxon>
    </lineage>
</organism>
<evidence type="ECO:0000313" key="1">
    <source>
        <dbReference type="EMBL" id="EHD13542.1"/>
    </source>
</evidence>
<reference evidence="1 2" key="1">
    <citation type="submission" date="2011-10" db="EMBL/GenBank/DDBJ databases">
        <title>Genome Sequence of Commensalibacter intestini A911, isolated from Drosophila gut.</title>
        <authorList>
            <person name="Lee W.-J."/>
            <person name="Kim E.-K."/>
        </authorList>
    </citation>
    <scope>NUCLEOTIDE SEQUENCE [LARGE SCALE GENOMIC DNA]</scope>
    <source>
        <strain evidence="1 2">A911</strain>
    </source>
</reference>